<dbReference type="RefSeq" id="WP_015471112.1">
    <property type="nucleotide sequence ID" value="NC_020813.1"/>
</dbReference>
<proteinExistence type="predicted"/>
<sequence>MSNNLKINTVLKRLMHEHGETLISLSKATGVPKSTISEWLSNRTPNPVQAVKVANELGVSLHFLLFGEDDAQEAFQKIMKEDFFKGTFEISIKKVKVSTK</sequence>
<dbReference type="HOGENOM" id="CLU_2300223_0_0_7"/>
<dbReference type="CDD" id="cd00093">
    <property type="entry name" value="HTH_XRE"/>
    <property type="match status" value="1"/>
</dbReference>
<dbReference type="GO" id="GO:0003677">
    <property type="term" value="F:DNA binding"/>
    <property type="evidence" value="ECO:0007669"/>
    <property type="project" value="InterPro"/>
</dbReference>
<dbReference type="EMBL" id="CP003537">
    <property type="protein sequence ID" value="AGH96622.1"/>
    <property type="molecule type" value="Genomic_DNA"/>
</dbReference>
<evidence type="ECO:0000313" key="3">
    <source>
        <dbReference type="Proteomes" id="UP000012040"/>
    </source>
</evidence>
<feature type="domain" description="HTH cro/C1-type" evidence="1">
    <location>
        <begin position="11"/>
        <end position="64"/>
    </location>
</feature>
<dbReference type="KEGG" id="bex:A11Q_2406"/>
<dbReference type="PROSITE" id="PS50943">
    <property type="entry name" value="HTH_CROC1"/>
    <property type="match status" value="1"/>
</dbReference>
<evidence type="ECO:0000259" key="1">
    <source>
        <dbReference type="PROSITE" id="PS50943"/>
    </source>
</evidence>
<keyword evidence="3" id="KW-1185">Reference proteome</keyword>
<protein>
    <recommendedName>
        <fullName evidence="1">HTH cro/C1-type domain-containing protein</fullName>
    </recommendedName>
</protein>
<dbReference type="SUPFAM" id="SSF47413">
    <property type="entry name" value="lambda repressor-like DNA-binding domains"/>
    <property type="match status" value="1"/>
</dbReference>
<dbReference type="SMART" id="SM00530">
    <property type="entry name" value="HTH_XRE"/>
    <property type="match status" value="1"/>
</dbReference>
<dbReference type="InterPro" id="IPR010982">
    <property type="entry name" value="Lambda_DNA-bd_dom_sf"/>
</dbReference>
<organism evidence="2 3">
    <name type="scientific">Pseudobdellovibrio exovorus JSS</name>
    <dbReference type="NCBI Taxonomy" id="1184267"/>
    <lineage>
        <taxon>Bacteria</taxon>
        <taxon>Pseudomonadati</taxon>
        <taxon>Bdellovibrionota</taxon>
        <taxon>Bdellovibrionia</taxon>
        <taxon>Bdellovibrionales</taxon>
        <taxon>Pseudobdellovibrionaceae</taxon>
        <taxon>Pseudobdellovibrio</taxon>
    </lineage>
</organism>
<dbReference type="Pfam" id="PF01381">
    <property type="entry name" value="HTH_3"/>
    <property type="match status" value="1"/>
</dbReference>
<evidence type="ECO:0000313" key="2">
    <source>
        <dbReference type="EMBL" id="AGH96622.1"/>
    </source>
</evidence>
<gene>
    <name evidence="2" type="ORF">A11Q_2406</name>
</gene>
<dbReference type="STRING" id="1184267.A11Q_2406"/>
<reference evidence="2 3" key="1">
    <citation type="journal article" date="2013" name="ISME J.">
        <title>By their genes ye shall know them: genomic signatures of predatory bacteria.</title>
        <authorList>
            <person name="Pasternak Z."/>
            <person name="Pietrokovski S."/>
            <person name="Rotem O."/>
            <person name="Gophna U."/>
            <person name="Lurie-Weinberger M.N."/>
            <person name="Jurkevitch E."/>
        </authorList>
    </citation>
    <scope>NUCLEOTIDE SEQUENCE [LARGE SCALE GENOMIC DNA]</scope>
    <source>
        <strain evidence="2 3">JSS</strain>
    </source>
</reference>
<name>M4VB59_9BACT</name>
<accession>M4VB59</accession>
<dbReference type="OrthoDB" id="5295297at2"/>
<dbReference type="Gene3D" id="1.10.260.40">
    <property type="entry name" value="lambda repressor-like DNA-binding domains"/>
    <property type="match status" value="1"/>
</dbReference>
<dbReference type="InterPro" id="IPR001387">
    <property type="entry name" value="Cro/C1-type_HTH"/>
</dbReference>
<dbReference type="AlphaFoldDB" id="M4VB59"/>
<dbReference type="Proteomes" id="UP000012040">
    <property type="component" value="Chromosome"/>
</dbReference>
<dbReference type="PATRIC" id="fig|1184267.3.peg.2437"/>